<dbReference type="PANTHER" id="PTHR31707">
    <property type="entry name" value="PECTINESTERASE"/>
    <property type="match status" value="1"/>
</dbReference>
<dbReference type="GO" id="GO:0042545">
    <property type="term" value="P:cell wall modification"/>
    <property type="evidence" value="ECO:0007669"/>
    <property type="project" value="InterPro"/>
</dbReference>
<keyword evidence="4" id="KW-0378">Hydrolase</keyword>
<evidence type="ECO:0000259" key="6">
    <source>
        <dbReference type="Pfam" id="PF01095"/>
    </source>
</evidence>
<dbReference type="Gene3D" id="2.160.20.10">
    <property type="entry name" value="Single-stranded right-handed beta-helix, Pectin lyase-like"/>
    <property type="match status" value="1"/>
</dbReference>
<accession>A4PU32</accession>
<evidence type="ECO:0000256" key="4">
    <source>
        <dbReference type="ARBA" id="ARBA00022801"/>
    </source>
</evidence>
<evidence type="ECO:0000256" key="3">
    <source>
        <dbReference type="ARBA" id="ARBA00022512"/>
    </source>
</evidence>
<dbReference type="GO" id="GO:0045490">
    <property type="term" value="P:pectin catabolic process"/>
    <property type="evidence" value="ECO:0007669"/>
    <property type="project" value="UniProtKB-UniPathway"/>
</dbReference>
<dbReference type="InterPro" id="IPR000070">
    <property type="entry name" value="Pectinesterase_cat"/>
</dbReference>
<sequence>MNLNTGIVIQDCNIIPEAALFPERFTIRSYLGRPWKYLAKTVVMESTIGDFIHPDGWTIWQGEQNHNTCYYAEYANTGPGANVARRVKWKGYHGVISRAEANKFTAGIWLQAGPKSAAECGRGYWHKLIESIVWAHNKLKVAPVTQCNSQRV</sequence>
<dbReference type="Pfam" id="PF00223">
    <property type="entry name" value="PsaA_PsaB"/>
    <property type="match status" value="1"/>
</dbReference>
<dbReference type="SUPFAM" id="SSF81558">
    <property type="entry name" value="Photosystem I subunits PsaA/PsaB"/>
    <property type="match status" value="1"/>
</dbReference>
<dbReference type="Gene3D" id="1.20.1130.10">
    <property type="entry name" value="Photosystem I PsaA/PsaB"/>
    <property type="match status" value="1"/>
</dbReference>
<protein>
    <submittedName>
        <fullName evidence="7">Pectinesterase</fullName>
    </submittedName>
</protein>
<keyword evidence="3" id="KW-0134">Cell wall</keyword>
<dbReference type="EMBL" id="AC144563">
    <property type="protein sequence ID" value="ABO80932.1"/>
    <property type="molecule type" value="Genomic_DNA"/>
</dbReference>
<keyword evidence="3" id="KW-0964">Secreted</keyword>
<dbReference type="Pfam" id="PF01095">
    <property type="entry name" value="Pectinesterase"/>
    <property type="match status" value="1"/>
</dbReference>
<dbReference type="InterPro" id="IPR012334">
    <property type="entry name" value="Pectin_lyas_fold"/>
</dbReference>
<reference evidence="7" key="1">
    <citation type="submission" date="2006-10" db="EMBL/GenBank/DDBJ databases">
        <authorList>
            <person name="Shaull S."/>
            <person name="Lin S."/>
            <person name="Dixon R."/>
            <person name="May G."/>
            <person name="Sumner L."/>
            <person name="Gonzales B."/>
            <person name="Cook D."/>
            <person name="Kim D."/>
            <person name="Roe B.A."/>
        </authorList>
    </citation>
    <scope>NUCLEOTIDE SEQUENCE</scope>
</reference>
<dbReference type="UniPathway" id="UPA00545">
    <property type="reaction ID" value="UER00823"/>
</dbReference>
<feature type="domain" description="Pectinesterase catalytic" evidence="6">
    <location>
        <begin position="2"/>
        <end position="111"/>
    </location>
</feature>
<dbReference type="InterPro" id="IPR036408">
    <property type="entry name" value="PSI_PsaA/B_sf"/>
</dbReference>
<dbReference type="GO" id="GO:0015979">
    <property type="term" value="P:photosynthesis"/>
    <property type="evidence" value="ECO:0007669"/>
    <property type="project" value="InterPro"/>
</dbReference>
<gene>
    <name evidence="7" type="ORF">MtrDRAFT_AC144563g38v2</name>
</gene>
<keyword evidence="5" id="KW-0063">Aspartyl esterase</keyword>
<name>A4PU32_MEDTR</name>
<dbReference type="InterPro" id="IPR011050">
    <property type="entry name" value="Pectin_lyase_fold/virulence"/>
</dbReference>
<reference evidence="7" key="2">
    <citation type="submission" date="2007-04" db="EMBL/GenBank/DDBJ databases">
        <authorList>
            <consortium name="The International Medicago Genome Annotation Group"/>
        </authorList>
    </citation>
    <scope>NUCLEOTIDE SEQUENCE</scope>
</reference>
<dbReference type="GO" id="GO:0016020">
    <property type="term" value="C:membrane"/>
    <property type="evidence" value="ECO:0007669"/>
    <property type="project" value="InterPro"/>
</dbReference>
<dbReference type="InterPro" id="IPR001280">
    <property type="entry name" value="PSI_PsaA/B"/>
</dbReference>
<comment type="pathway">
    <text evidence="2">Glycan metabolism; pectin degradation; 2-dehydro-3-deoxy-D-gluconate from pectin: step 1/5.</text>
</comment>
<dbReference type="GO" id="GO:0030599">
    <property type="term" value="F:pectinesterase activity"/>
    <property type="evidence" value="ECO:0007669"/>
    <property type="project" value="InterPro"/>
</dbReference>
<organism evidence="7">
    <name type="scientific">Medicago truncatula</name>
    <name type="common">Barrel medic</name>
    <name type="synonym">Medicago tribuloides</name>
    <dbReference type="NCBI Taxonomy" id="3880"/>
    <lineage>
        <taxon>Eukaryota</taxon>
        <taxon>Viridiplantae</taxon>
        <taxon>Streptophyta</taxon>
        <taxon>Embryophyta</taxon>
        <taxon>Tracheophyta</taxon>
        <taxon>Spermatophyta</taxon>
        <taxon>Magnoliopsida</taxon>
        <taxon>eudicotyledons</taxon>
        <taxon>Gunneridae</taxon>
        <taxon>Pentapetalae</taxon>
        <taxon>rosids</taxon>
        <taxon>fabids</taxon>
        <taxon>Fabales</taxon>
        <taxon>Fabaceae</taxon>
        <taxon>Papilionoideae</taxon>
        <taxon>50 kb inversion clade</taxon>
        <taxon>NPAAA clade</taxon>
        <taxon>Hologalegina</taxon>
        <taxon>IRL clade</taxon>
        <taxon>Trifolieae</taxon>
        <taxon>Medicago</taxon>
    </lineage>
</organism>
<dbReference type="AlphaFoldDB" id="A4PU32"/>
<evidence type="ECO:0000256" key="5">
    <source>
        <dbReference type="ARBA" id="ARBA00023085"/>
    </source>
</evidence>
<dbReference type="GO" id="GO:0009579">
    <property type="term" value="C:thylakoid"/>
    <property type="evidence" value="ECO:0007669"/>
    <property type="project" value="InterPro"/>
</dbReference>
<evidence type="ECO:0000313" key="7">
    <source>
        <dbReference type="EMBL" id="ABO80932.1"/>
    </source>
</evidence>
<evidence type="ECO:0000256" key="1">
    <source>
        <dbReference type="ARBA" id="ARBA00004191"/>
    </source>
</evidence>
<comment type="subcellular location">
    <subcellularLocation>
        <location evidence="1">Secreted</location>
        <location evidence="1">Cell wall</location>
    </subcellularLocation>
</comment>
<dbReference type="SUPFAM" id="SSF51126">
    <property type="entry name" value="Pectin lyase-like"/>
    <property type="match status" value="1"/>
</dbReference>
<evidence type="ECO:0000256" key="2">
    <source>
        <dbReference type="ARBA" id="ARBA00005184"/>
    </source>
</evidence>
<proteinExistence type="predicted"/>